<keyword evidence="3" id="KW-1185">Reference proteome</keyword>
<proteinExistence type="predicted"/>
<protein>
    <recommendedName>
        <fullName evidence="4">Outer membrane protein beta-barrel domain-containing protein</fullName>
    </recommendedName>
</protein>
<evidence type="ECO:0008006" key="4">
    <source>
        <dbReference type="Google" id="ProtNLM"/>
    </source>
</evidence>
<dbReference type="Proteomes" id="UP000198816">
    <property type="component" value="Unassembled WGS sequence"/>
</dbReference>
<keyword evidence="1" id="KW-0732">Signal</keyword>
<gene>
    <name evidence="2" type="ORF">SAMN05421783_101442</name>
</gene>
<evidence type="ECO:0000256" key="1">
    <source>
        <dbReference type="SAM" id="SignalP"/>
    </source>
</evidence>
<accession>A0A1H2QWL3</accession>
<dbReference type="OrthoDB" id="5725705at2"/>
<dbReference type="STRING" id="1058.SAMN05421783_101442"/>
<organism evidence="2 3">
    <name type="scientific">Thiocapsa roseopersicina</name>
    <dbReference type="NCBI Taxonomy" id="1058"/>
    <lineage>
        <taxon>Bacteria</taxon>
        <taxon>Pseudomonadati</taxon>
        <taxon>Pseudomonadota</taxon>
        <taxon>Gammaproteobacteria</taxon>
        <taxon>Chromatiales</taxon>
        <taxon>Chromatiaceae</taxon>
        <taxon>Thiocapsa</taxon>
    </lineage>
</organism>
<feature type="signal peptide" evidence="1">
    <location>
        <begin position="1"/>
        <end position="29"/>
    </location>
</feature>
<dbReference type="EMBL" id="FNNZ01000001">
    <property type="protein sequence ID" value="SDW11260.1"/>
    <property type="molecule type" value="Genomic_DNA"/>
</dbReference>
<reference evidence="3" key="1">
    <citation type="submission" date="2016-10" db="EMBL/GenBank/DDBJ databases">
        <authorList>
            <person name="Varghese N."/>
            <person name="Submissions S."/>
        </authorList>
    </citation>
    <scope>NUCLEOTIDE SEQUENCE [LARGE SCALE GENOMIC DNA]</scope>
    <source>
        <strain evidence="3">DSM 217</strain>
    </source>
</reference>
<feature type="chain" id="PRO_5011673460" description="Outer membrane protein beta-barrel domain-containing protein" evidence="1">
    <location>
        <begin position="30"/>
        <end position="282"/>
    </location>
</feature>
<name>A0A1H2QWL3_THIRO</name>
<evidence type="ECO:0000313" key="2">
    <source>
        <dbReference type="EMBL" id="SDW11260.1"/>
    </source>
</evidence>
<dbReference type="AlphaFoldDB" id="A0A1H2QWL3"/>
<dbReference type="RefSeq" id="WP_093027634.1">
    <property type="nucleotide sequence ID" value="NZ_FNNZ01000001.1"/>
</dbReference>
<evidence type="ECO:0000313" key="3">
    <source>
        <dbReference type="Proteomes" id="UP000198816"/>
    </source>
</evidence>
<sequence length="282" mass="30768">MKQTTPALAVLARAAALCAGSLIAIPAAAQIDPFDGNWHFSVTPYLWLPNVNGDLDYDLPPRVSDALQSDVRRLGAEIGPNDYLSNLQFALMLSGEARKGPWSVVTDIIYLDLGNQDSEIHTFRGPRGEPLPNLSHQAETGLSAAVWTLAGGYTLSYGAWGNADLLAGFRYLGLDTDLKWQLAGSDDRLDRTGKVSSNKDEWDGILGVKGQILVGDTRWFMPYYLDVGAGSSSWTWQAALGAGYRFDWGDVTLALRSLSYAFDENDADIRFTGPVLGATFRW</sequence>